<dbReference type="Pfam" id="PF10647">
    <property type="entry name" value="Gmad1"/>
    <property type="match status" value="1"/>
</dbReference>
<name>A0A4R8XQD2_9MICO</name>
<keyword evidence="3" id="KW-1185">Reference proteome</keyword>
<dbReference type="InterPro" id="IPR059026">
    <property type="entry name" value="LpqB_N"/>
</dbReference>
<organism evidence="2 3">
    <name type="scientific">Cryobacterium cheniae</name>
    <dbReference type="NCBI Taxonomy" id="1259262"/>
    <lineage>
        <taxon>Bacteria</taxon>
        <taxon>Bacillati</taxon>
        <taxon>Actinomycetota</taxon>
        <taxon>Actinomycetes</taxon>
        <taxon>Micrococcales</taxon>
        <taxon>Microbacteriaceae</taxon>
        <taxon>Cryobacterium</taxon>
    </lineage>
</organism>
<dbReference type="InterPro" id="IPR018910">
    <property type="entry name" value="LpqB_C"/>
</dbReference>
<sequence>MPAAPRPPEERKGTMRSRTRMFAGLVALAVALTGCAGIPRDGGVREGQAVQPGATPAPVFLPSRPQKDATPEAILRGFIDAATSPDNDYAIAREFLAPNYSSSWEPDTGVTIDDATGRSIVAVSEGQMQFSVNPIAEVDERGEYREVESPTAVALRYQFVQVGGQWRIGAAPNGTVVDRNIFQDVFTSQALYFYDPGFGYLVPDLRWYPRGGATLTKIVNGLLDGPSPWLTGAVVTAFPDGTKLTADAVQVVARDAKVDLNSEALKADRVTLQRMQAQLSNSLPAGLTATITVNRNLQDIVELSANAPTVNSRVDARALILRDGEFGFLAASGSSITPIAGLSASIVALGPTAVTLSPGQTAAAVLSASGVYGVRVGDDPVQLDPRQGLIAPSIDNYGFVWSVPAARPGELFVYGPNGDATAVPTPWPEAAAIQSLRVSRDGTRLIALVQSGKDSRFVVTAIRRDKSTPVALGDAVLLAAPEGTAVDAAWIDELTVACLTRLPSGEERILAVQPGGLSTRLESAPDSVTMVGSNNLRDLRALSSTGGLLVQRGAGWQERLVGVTLLATQQGIVG</sequence>
<dbReference type="Pfam" id="PF10646">
    <property type="entry name" value="Germane"/>
    <property type="match status" value="1"/>
</dbReference>
<evidence type="ECO:0000259" key="1">
    <source>
        <dbReference type="SMART" id="SM00909"/>
    </source>
</evidence>
<dbReference type="InterPro" id="IPR019606">
    <property type="entry name" value="GerMN"/>
</dbReference>
<dbReference type="AlphaFoldDB" id="A0A4R8XQD2"/>
<evidence type="ECO:0000313" key="2">
    <source>
        <dbReference type="EMBL" id="TFC80444.1"/>
    </source>
</evidence>
<dbReference type="PROSITE" id="PS51257">
    <property type="entry name" value="PROKAR_LIPOPROTEIN"/>
    <property type="match status" value="1"/>
</dbReference>
<dbReference type="SMART" id="SM00909">
    <property type="entry name" value="Germane"/>
    <property type="match status" value="1"/>
</dbReference>
<comment type="caution">
    <text evidence="2">The sequence shown here is derived from an EMBL/GenBank/DDBJ whole genome shotgun (WGS) entry which is preliminary data.</text>
</comment>
<dbReference type="OrthoDB" id="3226781at2"/>
<feature type="domain" description="GerMN" evidence="1">
    <location>
        <begin position="215"/>
        <end position="302"/>
    </location>
</feature>
<evidence type="ECO:0000313" key="3">
    <source>
        <dbReference type="Proteomes" id="UP000298433"/>
    </source>
</evidence>
<accession>A0A4R8XQD2</accession>
<dbReference type="Proteomes" id="UP000298433">
    <property type="component" value="Unassembled WGS sequence"/>
</dbReference>
<reference evidence="2 3" key="1">
    <citation type="submission" date="2019-03" db="EMBL/GenBank/DDBJ databases">
        <title>Genomics of glacier-inhabiting Cryobacterium strains.</title>
        <authorList>
            <person name="Liu Q."/>
            <person name="Xin Y.-H."/>
        </authorList>
    </citation>
    <scope>NUCLEOTIDE SEQUENCE [LARGE SCALE GENOMIC DNA]</scope>
    <source>
        <strain evidence="2 3">TMT2-48-2</strain>
    </source>
</reference>
<gene>
    <name evidence="2" type="ORF">E3T23_09200</name>
</gene>
<protein>
    <recommendedName>
        <fullName evidence="1">GerMN domain-containing protein</fullName>
    </recommendedName>
</protein>
<proteinExistence type="predicted"/>
<dbReference type="EMBL" id="SOGN01000041">
    <property type="protein sequence ID" value="TFC80444.1"/>
    <property type="molecule type" value="Genomic_DNA"/>
</dbReference>
<dbReference type="Pfam" id="PF25976">
    <property type="entry name" value="LpqB_N"/>
    <property type="match status" value="1"/>
</dbReference>